<dbReference type="Proteomes" id="UP000001753">
    <property type="component" value="Chromosome"/>
</dbReference>
<reference evidence="1" key="1">
    <citation type="journal article" date="2012" name="Genome Res.">
        <title>Genomic characterization of the Bacillus cereus sensu lato species: Backdrop to the evolution of Bacillus anthracis.</title>
        <authorList>
            <person name="Zwick M.E."/>
            <person name="Joseph S.J."/>
            <person name="Didelot X."/>
            <person name="Chen P.E."/>
            <person name="Bishop-Lilly K.A."/>
            <person name="Stewart A.C."/>
            <person name="Willner K."/>
            <person name="Nolan N."/>
            <person name="Lentz S."/>
            <person name="Thomason M.K."/>
            <person name="Sozhamannan S."/>
            <person name="Mateczun A.J."/>
            <person name="Du L."/>
            <person name="Read T.D."/>
        </authorList>
    </citation>
    <scope>NUCLEOTIDE SEQUENCE [LARGE SCALE GENOMIC DNA]</scope>
    <source>
        <strain evidence="1">AH603</strain>
    </source>
</reference>
<dbReference type="AlphaFoldDB" id="C2Y2L6"/>
<protein>
    <submittedName>
        <fullName evidence="1">Uncharacterized protein</fullName>
    </submittedName>
</protein>
<organism evidence="1">
    <name type="scientific">Bacillus mycoides</name>
    <dbReference type="NCBI Taxonomy" id="1405"/>
    <lineage>
        <taxon>Bacteria</taxon>
        <taxon>Bacillati</taxon>
        <taxon>Bacillota</taxon>
        <taxon>Bacilli</taxon>
        <taxon>Bacillales</taxon>
        <taxon>Bacillaceae</taxon>
        <taxon>Bacillus</taxon>
        <taxon>Bacillus cereus group</taxon>
    </lineage>
</organism>
<sequence>MRFFDVMRHYDLWVVRASICICELLQDKQVLINVSVMSTI</sequence>
<accession>C2Y2L6</accession>
<dbReference type="HOGENOM" id="CLU_3284540_0_0_9"/>
<dbReference type="EMBL" id="ACMP01000148">
    <property type="protein sequence ID" value="EEL67817.1"/>
    <property type="molecule type" value="Genomic_DNA"/>
</dbReference>
<gene>
    <name evidence="1" type="ORF">bcere0026_52130</name>
</gene>
<evidence type="ECO:0000313" key="1">
    <source>
        <dbReference type="EMBL" id="EEL67817.1"/>
    </source>
</evidence>
<proteinExistence type="predicted"/>
<comment type="caution">
    <text evidence="1">The sequence shown here is derived from an EMBL/GenBank/DDBJ whole genome shotgun (WGS) entry which is preliminary data.</text>
</comment>
<name>C2Y2L6_BACMY</name>